<organism evidence="2 3">
    <name type="scientific">Natronospira elongata</name>
    <dbReference type="NCBI Taxonomy" id="3110268"/>
    <lineage>
        <taxon>Bacteria</taxon>
        <taxon>Pseudomonadati</taxon>
        <taxon>Pseudomonadota</taxon>
        <taxon>Gammaproteobacteria</taxon>
        <taxon>Natronospirales</taxon>
        <taxon>Natronospiraceae</taxon>
        <taxon>Natronospira</taxon>
    </lineage>
</organism>
<comment type="caution">
    <text evidence="2">The sequence shown here is derived from an EMBL/GenBank/DDBJ whole genome shotgun (WGS) entry which is preliminary data.</text>
</comment>
<keyword evidence="1" id="KW-1133">Transmembrane helix</keyword>
<evidence type="ECO:0000256" key="1">
    <source>
        <dbReference type="SAM" id="Phobius"/>
    </source>
</evidence>
<evidence type="ECO:0000313" key="3">
    <source>
        <dbReference type="Proteomes" id="UP001302316"/>
    </source>
</evidence>
<dbReference type="RefSeq" id="WP_346053490.1">
    <property type="nucleotide sequence ID" value="NZ_JAYGII010000076.1"/>
</dbReference>
<keyword evidence="1" id="KW-0812">Transmembrane</keyword>
<reference evidence="2 3" key="1">
    <citation type="submission" date="2023-12" db="EMBL/GenBank/DDBJ databases">
        <title>Whole-genome sequencing of halo(alkali)philic microorganisms from hypersaline lakes.</title>
        <authorList>
            <person name="Sorokin D.Y."/>
            <person name="Merkel A.Y."/>
            <person name="Messina E."/>
            <person name="Yakimov M."/>
        </authorList>
    </citation>
    <scope>NUCLEOTIDE SEQUENCE [LARGE SCALE GENOMIC DNA]</scope>
    <source>
        <strain evidence="2 3">AB-CW1</strain>
    </source>
</reference>
<feature type="transmembrane region" description="Helical" evidence="1">
    <location>
        <begin position="6"/>
        <end position="25"/>
    </location>
</feature>
<dbReference type="EMBL" id="JAYGII010000076">
    <property type="protein sequence ID" value="MEA5446883.1"/>
    <property type="molecule type" value="Genomic_DNA"/>
</dbReference>
<accession>A0AAP6JGZ6</accession>
<keyword evidence="1" id="KW-0472">Membrane</keyword>
<proteinExistence type="predicted"/>
<evidence type="ECO:0000313" key="2">
    <source>
        <dbReference type="EMBL" id="MEA5446883.1"/>
    </source>
</evidence>
<gene>
    <name evidence="2" type="ORF">VCB98_13730</name>
</gene>
<name>A0AAP6JGZ6_9GAMM</name>
<dbReference type="Proteomes" id="UP001302316">
    <property type="component" value="Unassembled WGS sequence"/>
</dbReference>
<keyword evidence="3" id="KW-1185">Reference proteome</keyword>
<dbReference type="AlphaFoldDB" id="A0AAP6JGZ6"/>
<sequence length="145" mass="16482">MDTFKTIVAGFSVYVFGQMAIRLVLDPVVKFKEKLGELSSLLIKEHQRLQEMNVEPETQYDLVVFCSEILACKRSVPCYSFVARVLRLPQERSVIEACEALHWIAKARMTGPRLDDQRSMAQIEMIEKLRLIGDSLGIYTGVAKS</sequence>
<protein>
    <submittedName>
        <fullName evidence="2">Uncharacterized protein</fullName>
    </submittedName>
</protein>